<feature type="compositionally biased region" description="Basic and acidic residues" evidence="4">
    <location>
        <begin position="229"/>
        <end position="239"/>
    </location>
</feature>
<dbReference type="Gene3D" id="1.25.40.20">
    <property type="entry name" value="Ankyrin repeat-containing domain"/>
    <property type="match status" value="2"/>
</dbReference>
<protein>
    <submittedName>
        <fullName evidence="7">Uncharacterized protein</fullName>
    </submittedName>
</protein>
<dbReference type="Pfam" id="PF00023">
    <property type="entry name" value="Ank"/>
    <property type="match status" value="1"/>
</dbReference>
<feature type="region of interest" description="Disordered" evidence="4">
    <location>
        <begin position="229"/>
        <end position="273"/>
    </location>
</feature>
<evidence type="ECO:0000256" key="2">
    <source>
        <dbReference type="ARBA" id="ARBA00023043"/>
    </source>
</evidence>
<dbReference type="PROSITE" id="PS50297">
    <property type="entry name" value="ANK_REP_REGION"/>
    <property type="match status" value="2"/>
</dbReference>
<proteinExistence type="predicted"/>
<dbReference type="Pfam" id="PF12796">
    <property type="entry name" value="Ank_2"/>
    <property type="match status" value="1"/>
</dbReference>
<dbReference type="InterPro" id="IPR002110">
    <property type="entry name" value="Ankyrin_rpt"/>
</dbReference>
<dbReference type="EMBL" id="VLTO01000004">
    <property type="protein sequence ID" value="KAA0177416.1"/>
    <property type="molecule type" value="Genomic_DNA"/>
</dbReference>
<organism evidence="7 8">
    <name type="scientific">Cafeteria roenbergensis</name>
    <name type="common">Marine flagellate</name>
    <dbReference type="NCBI Taxonomy" id="33653"/>
    <lineage>
        <taxon>Eukaryota</taxon>
        <taxon>Sar</taxon>
        <taxon>Stramenopiles</taxon>
        <taxon>Bigyra</taxon>
        <taxon>Opalozoa</taxon>
        <taxon>Bicosoecida</taxon>
        <taxon>Cafeteriaceae</taxon>
        <taxon>Cafeteria</taxon>
    </lineage>
</organism>
<dbReference type="EMBL" id="VLTM01000101">
    <property type="protein sequence ID" value="KAA0153259.1"/>
    <property type="molecule type" value="Genomic_DNA"/>
</dbReference>
<dbReference type="PANTHER" id="PTHR24171">
    <property type="entry name" value="ANKYRIN REPEAT DOMAIN-CONTAINING PROTEIN 39-RELATED"/>
    <property type="match status" value="1"/>
</dbReference>
<dbReference type="OMA" id="AWAMATK"/>
<feature type="repeat" description="ANK" evidence="3">
    <location>
        <begin position="161"/>
        <end position="193"/>
    </location>
</feature>
<dbReference type="SMART" id="SM00248">
    <property type="entry name" value="ANK"/>
    <property type="match status" value="4"/>
</dbReference>
<dbReference type="EMBL" id="VLTN01000003">
    <property type="protein sequence ID" value="KAA0156665.1"/>
    <property type="molecule type" value="Genomic_DNA"/>
</dbReference>
<dbReference type="Proteomes" id="UP000325113">
    <property type="component" value="Unassembled WGS sequence"/>
</dbReference>
<evidence type="ECO:0000313" key="6">
    <source>
        <dbReference type="EMBL" id="KAA0156665.1"/>
    </source>
</evidence>
<comment type="caution">
    <text evidence="7">The sequence shown here is derived from an EMBL/GenBank/DDBJ whole genome shotgun (WGS) entry which is preliminary data.</text>
</comment>
<sequence>MADTAAAAPGRPAAPAADPATLRHLRFICLNGDVHDFRKFMERHKGFDLNSVVDTGRDHTPLMLACDNPQATELVRILIEEFGVDVNSSMSERKLTPLHIACKAGADGATMLLIDNGADVTARDLVGRSPLHWACIGSSLDVVKSIVRRWGAPALDVMDDSEYTPLMFAAEHNRADIAAFLLACGASRDAKNKLSHTAAELADWYGHFDVLKLVDEGAWAMATKALQQHREQQAGKEAADSAEASEGASSSAAAAAGDEARAAGPAASSRGRG</sequence>
<keyword evidence="1" id="KW-0677">Repeat</keyword>
<accession>A0A5A8EHS7</accession>
<reference evidence="8 9" key="1">
    <citation type="submission" date="2019-07" db="EMBL/GenBank/DDBJ databases">
        <title>Genomes of Cafeteria roenbergensis.</title>
        <authorList>
            <person name="Fischer M.G."/>
            <person name="Hackl T."/>
            <person name="Roman M."/>
        </authorList>
    </citation>
    <scope>NUCLEOTIDE SEQUENCE [LARGE SCALE GENOMIC DNA]</scope>
    <source>
        <strain evidence="6 9">BVI</strain>
        <strain evidence="5 10">Cflag</strain>
        <strain evidence="7 8">E4-10P</strain>
    </source>
</reference>
<name>A0A5A8EHS7_CAFRO</name>
<dbReference type="AlphaFoldDB" id="A0A5A8EHS7"/>
<evidence type="ECO:0000313" key="5">
    <source>
        <dbReference type="EMBL" id="KAA0153259.1"/>
    </source>
</evidence>
<dbReference type="OrthoDB" id="10254927at2759"/>
<keyword evidence="9" id="KW-1185">Reference proteome</keyword>
<keyword evidence="2 3" id="KW-0040">ANK repeat</keyword>
<evidence type="ECO:0000313" key="8">
    <source>
        <dbReference type="Proteomes" id="UP000322899"/>
    </source>
</evidence>
<evidence type="ECO:0000313" key="7">
    <source>
        <dbReference type="EMBL" id="KAA0177416.1"/>
    </source>
</evidence>
<evidence type="ECO:0000256" key="4">
    <source>
        <dbReference type="SAM" id="MobiDB-lite"/>
    </source>
</evidence>
<feature type="repeat" description="ANK" evidence="3">
    <location>
        <begin position="93"/>
        <end position="125"/>
    </location>
</feature>
<feature type="compositionally biased region" description="Low complexity" evidence="4">
    <location>
        <begin position="241"/>
        <end position="273"/>
    </location>
</feature>
<evidence type="ECO:0000313" key="9">
    <source>
        <dbReference type="Proteomes" id="UP000323011"/>
    </source>
</evidence>
<dbReference type="SUPFAM" id="SSF48403">
    <property type="entry name" value="Ankyrin repeat"/>
    <property type="match status" value="1"/>
</dbReference>
<gene>
    <name evidence="7" type="ORF">FNF27_01194</name>
    <name evidence="6" type="ORF">FNF29_00776</name>
    <name evidence="5" type="ORF">FNF31_06503</name>
</gene>
<evidence type="ECO:0000256" key="3">
    <source>
        <dbReference type="PROSITE-ProRule" id="PRU00023"/>
    </source>
</evidence>
<evidence type="ECO:0000313" key="10">
    <source>
        <dbReference type="Proteomes" id="UP000325113"/>
    </source>
</evidence>
<evidence type="ECO:0000256" key="1">
    <source>
        <dbReference type="ARBA" id="ARBA00022737"/>
    </source>
</evidence>
<dbReference type="InterPro" id="IPR036770">
    <property type="entry name" value="Ankyrin_rpt-contain_sf"/>
</dbReference>
<dbReference type="Proteomes" id="UP000322899">
    <property type="component" value="Unassembled WGS sequence"/>
</dbReference>
<dbReference type="Proteomes" id="UP000323011">
    <property type="component" value="Unassembled WGS sequence"/>
</dbReference>
<dbReference type="PROSITE" id="PS50088">
    <property type="entry name" value="ANK_REPEAT"/>
    <property type="match status" value="2"/>
</dbReference>